<evidence type="ECO:0008006" key="4">
    <source>
        <dbReference type="Google" id="ProtNLM"/>
    </source>
</evidence>
<organism evidence="2 3">
    <name type="scientific">Streptomyces spirodelae</name>
    <dbReference type="NCBI Taxonomy" id="2812904"/>
    <lineage>
        <taxon>Bacteria</taxon>
        <taxon>Bacillati</taxon>
        <taxon>Actinomycetota</taxon>
        <taxon>Actinomycetes</taxon>
        <taxon>Kitasatosporales</taxon>
        <taxon>Streptomycetaceae</taxon>
        <taxon>Streptomyces</taxon>
    </lineage>
</organism>
<evidence type="ECO:0000256" key="1">
    <source>
        <dbReference type="SAM" id="MobiDB-lite"/>
    </source>
</evidence>
<dbReference type="EMBL" id="JAFFZN010000002">
    <property type="protein sequence ID" value="MBO8184540.1"/>
    <property type="molecule type" value="Genomic_DNA"/>
</dbReference>
<evidence type="ECO:0000313" key="3">
    <source>
        <dbReference type="Proteomes" id="UP001518976"/>
    </source>
</evidence>
<keyword evidence="3" id="KW-1185">Reference proteome</keyword>
<proteinExistence type="predicted"/>
<evidence type="ECO:0000313" key="2">
    <source>
        <dbReference type="EMBL" id="MBO8184540.1"/>
    </source>
</evidence>
<comment type="caution">
    <text evidence="2">The sequence shown here is derived from an EMBL/GenBank/DDBJ whole genome shotgun (WGS) entry which is preliminary data.</text>
</comment>
<dbReference type="RefSeq" id="WP_209263345.1">
    <property type="nucleotide sequence ID" value="NZ_JAFFZN010000002.1"/>
</dbReference>
<accession>A0ABS3WN69</accession>
<feature type="compositionally biased region" description="Acidic residues" evidence="1">
    <location>
        <begin position="59"/>
        <end position="73"/>
    </location>
</feature>
<sequence length="393" mass="40796">MTGSNESAATASGTPRRRRKGLAVLLGLAVLAGAGVGSWATDTWPFDKESYCWGAWHEDDSDDEPGALDEVPEGYERTGEQSAPPRKGERATCSVTLKEKADSADSADSTTGTGDEYGDSPAGDLHEDRITAEVAPVRRGKGARAAWLSDFLGAQSAPLPDGLPGLVGRGRAAFVLPEKCDAADGRPTVVTLEGSSDTAMSSAASMGSEADVADLLLSLANHAAEQAGCAPGEPFEVTSPLAEATADDSLAAQGSSLCRIPGFRFRLGKDDHYRAHVGAVRDDLQVCSVADRTDVRAPTPAGQFVMVSRPRLAALFTGLAEDSASGKGWRGRGEVGEERALLTADCGGRPTVFFMQLDGFLSAHAEPGPRQVFAATANSVADRLGCRAVASTS</sequence>
<protein>
    <recommendedName>
        <fullName evidence="4">Secreted protein</fullName>
    </recommendedName>
</protein>
<gene>
    <name evidence="2" type="ORF">JW592_03480</name>
</gene>
<dbReference type="Proteomes" id="UP001518976">
    <property type="component" value="Unassembled WGS sequence"/>
</dbReference>
<name>A0ABS3WN69_9ACTN</name>
<feature type="region of interest" description="Disordered" evidence="1">
    <location>
        <begin position="57"/>
        <end position="129"/>
    </location>
</feature>
<reference evidence="2 3" key="1">
    <citation type="submission" date="2021-02" db="EMBL/GenBank/DDBJ databases">
        <title>Streptomyces spirodelae sp. nov., isolated from duckweed.</title>
        <authorList>
            <person name="Saimee Y."/>
            <person name="Duangmal K."/>
        </authorList>
    </citation>
    <scope>NUCLEOTIDE SEQUENCE [LARGE SCALE GENOMIC DNA]</scope>
    <source>
        <strain evidence="2 3">DW4-2</strain>
    </source>
</reference>